<comment type="caution">
    <text evidence="1">The sequence shown here is derived from an EMBL/GenBank/DDBJ whole genome shotgun (WGS) entry which is preliminary data.</text>
</comment>
<gene>
    <name evidence="1" type="ORF">FW784_01305</name>
</gene>
<dbReference type="OrthoDB" id="6025147at2"/>
<keyword evidence="2" id="KW-1185">Reference proteome</keyword>
<name>A0A5D8ZA70_9GAMM</name>
<proteinExistence type="predicted"/>
<protein>
    <submittedName>
        <fullName evidence="1">Uncharacterized protein</fullName>
    </submittedName>
</protein>
<evidence type="ECO:0000313" key="2">
    <source>
        <dbReference type="Proteomes" id="UP000323164"/>
    </source>
</evidence>
<organism evidence="1 2">
    <name type="scientific">Cognatilysobacter lacus</name>
    <dbReference type="NCBI Taxonomy" id="1643323"/>
    <lineage>
        <taxon>Bacteria</taxon>
        <taxon>Pseudomonadati</taxon>
        <taxon>Pseudomonadota</taxon>
        <taxon>Gammaproteobacteria</taxon>
        <taxon>Lysobacterales</taxon>
        <taxon>Lysobacteraceae</taxon>
        <taxon>Cognatilysobacter</taxon>
    </lineage>
</organism>
<reference evidence="1 2" key="1">
    <citation type="submission" date="2019-08" db="EMBL/GenBank/DDBJ databases">
        <title>Draft genome sequence of Lysobacter sp. UKS-15.</title>
        <authorList>
            <person name="Im W.-T."/>
        </authorList>
    </citation>
    <scope>NUCLEOTIDE SEQUENCE [LARGE SCALE GENOMIC DNA]</scope>
    <source>
        <strain evidence="1 2">UKS-15</strain>
    </source>
</reference>
<dbReference type="AlphaFoldDB" id="A0A5D8ZA70"/>
<dbReference type="RefSeq" id="WP_149351552.1">
    <property type="nucleotide sequence ID" value="NZ_VTRV01000007.1"/>
</dbReference>
<sequence length="84" mass="8897">MKVKVFNRDDGSTVVLPVDLHGSFPSDFHGKLTELGDAILDLDCLSAEFVLALGLRGYCVASGTDAEAVLGCISEWIAPITDAE</sequence>
<dbReference type="Proteomes" id="UP000323164">
    <property type="component" value="Unassembled WGS sequence"/>
</dbReference>
<evidence type="ECO:0000313" key="1">
    <source>
        <dbReference type="EMBL" id="TZF91530.1"/>
    </source>
</evidence>
<accession>A0A5D8ZA70</accession>
<dbReference type="EMBL" id="VTRV01000007">
    <property type="protein sequence ID" value="TZF91530.1"/>
    <property type="molecule type" value="Genomic_DNA"/>
</dbReference>